<accession>A0A328VNI5</accession>
<dbReference type="Pfam" id="PF19315">
    <property type="entry name" value="MC_hydratase"/>
    <property type="match status" value="1"/>
</dbReference>
<organism evidence="1 2">
    <name type="scientific">Thermogemmatispora tikiterensis</name>
    <dbReference type="NCBI Taxonomy" id="1825093"/>
    <lineage>
        <taxon>Bacteria</taxon>
        <taxon>Bacillati</taxon>
        <taxon>Chloroflexota</taxon>
        <taxon>Ktedonobacteria</taxon>
        <taxon>Thermogemmatisporales</taxon>
        <taxon>Thermogemmatisporaceae</taxon>
        <taxon>Thermogemmatispora</taxon>
    </lineage>
</organism>
<gene>
    <name evidence="1" type="ORF">A4R35_09280</name>
</gene>
<dbReference type="SUPFAM" id="SSF54637">
    <property type="entry name" value="Thioesterase/thiol ester dehydrase-isomerase"/>
    <property type="match status" value="1"/>
</dbReference>
<dbReference type="InterPro" id="IPR048274">
    <property type="entry name" value="MC_hydratase"/>
</dbReference>
<proteinExistence type="predicted"/>
<evidence type="ECO:0000313" key="1">
    <source>
        <dbReference type="EMBL" id="RAQ95725.1"/>
    </source>
</evidence>
<name>A0A328VNI5_9CHLR</name>
<keyword evidence="2" id="KW-1185">Reference proteome</keyword>
<comment type="caution">
    <text evidence="1">The sequence shown here is derived from an EMBL/GenBank/DDBJ whole genome shotgun (WGS) entry which is preliminary data.</text>
</comment>
<dbReference type="RefSeq" id="WP_112428707.1">
    <property type="nucleotide sequence ID" value="NZ_MCIF01000002.1"/>
</dbReference>
<dbReference type="PANTHER" id="PTHR43664">
    <property type="entry name" value="MONOAMINE OXIDASE-RELATED"/>
    <property type="match status" value="1"/>
</dbReference>
<dbReference type="OrthoDB" id="9801625at2"/>
<dbReference type="GO" id="GO:0016829">
    <property type="term" value="F:lyase activity"/>
    <property type="evidence" value="ECO:0007669"/>
    <property type="project" value="InterPro"/>
</dbReference>
<dbReference type="InterPro" id="IPR029069">
    <property type="entry name" value="HotDog_dom_sf"/>
</dbReference>
<reference evidence="1 2" key="1">
    <citation type="submission" date="2016-08" db="EMBL/GenBank/DDBJ databases">
        <title>Analysis of Carbohydrate Active Enzymes in Thermogemmatispora T81 Reveals Carbohydrate Degradation Ability.</title>
        <authorList>
            <person name="Tomazini A."/>
            <person name="Lal S."/>
            <person name="Stott M."/>
            <person name="Henrissat B."/>
            <person name="Polikarpov I."/>
            <person name="Sparling R."/>
            <person name="Levin D.B."/>
        </authorList>
    </citation>
    <scope>NUCLEOTIDE SEQUENCE [LARGE SCALE GENOMIC DNA]</scope>
    <source>
        <strain evidence="1 2">T81</strain>
    </source>
</reference>
<dbReference type="AlphaFoldDB" id="A0A328VNI5"/>
<protein>
    <submittedName>
        <fullName evidence="1">Dehydratase</fullName>
    </submittedName>
</protein>
<dbReference type="Gene3D" id="3.10.129.10">
    <property type="entry name" value="Hotdog Thioesterase"/>
    <property type="match status" value="1"/>
</dbReference>
<evidence type="ECO:0000313" key="2">
    <source>
        <dbReference type="Proteomes" id="UP000248706"/>
    </source>
</evidence>
<dbReference type="Proteomes" id="UP000248706">
    <property type="component" value="Unassembled WGS sequence"/>
</dbReference>
<sequence>MSFGRCYEDFAVGDVYKHWPGRTITEYDDMLFCMLTMNHNPLHIDANYAAHTQHKQRLVVGALVFSIVLGMSVPDVSGKAIANLEFEEVKHLAPTFHGDTIYAESRVLDKRLSSSKPDRGIVTVETVAYNQRGEKVLSYRRRVLVPTRALDEELQRQIRTRIEHGRDGTSV</sequence>
<dbReference type="CDD" id="cd03451">
    <property type="entry name" value="FkbR2"/>
    <property type="match status" value="1"/>
</dbReference>
<dbReference type="PANTHER" id="PTHR43664:SF1">
    <property type="entry name" value="BETA-METHYLMALYL-COA DEHYDRATASE"/>
    <property type="match status" value="1"/>
</dbReference>
<dbReference type="EMBL" id="MCIF01000002">
    <property type="protein sequence ID" value="RAQ95725.1"/>
    <property type="molecule type" value="Genomic_DNA"/>
</dbReference>
<dbReference type="InterPro" id="IPR052342">
    <property type="entry name" value="MCH/BMMD"/>
</dbReference>